<dbReference type="KEGG" id="ccro:CMC5_001920"/>
<evidence type="ECO:0000259" key="1">
    <source>
        <dbReference type="Pfam" id="PF07728"/>
    </source>
</evidence>
<dbReference type="GO" id="GO:0005524">
    <property type="term" value="F:ATP binding"/>
    <property type="evidence" value="ECO:0007669"/>
    <property type="project" value="InterPro"/>
</dbReference>
<protein>
    <submittedName>
        <fullName evidence="2">ATPase</fullName>
    </submittedName>
</protein>
<dbReference type="GO" id="GO:0016887">
    <property type="term" value="F:ATP hydrolysis activity"/>
    <property type="evidence" value="ECO:0007669"/>
    <property type="project" value="InterPro"/>
</dbReference>
<dbReference type="OrthoDB" id="9768555at2"/>
<accession>A0A0K1E5G6</accession>
<dbReference type="STRING" id="52.CMC5_001920"/>
<gene>
    <name evidence="2" type="ORF">CMC5_001920</name>
</gene>
<dbReference type="AlphaFoldDB" id="A0A0K1E5G6"/>
<dbReference type="EMBL" id="CP012159">
    <property type="protein sequence ID" value="AKT36079.1"/>
    <property type="molecule type" value="Genomic_DNA"/>
</dbReference>
<organism evidence="2 3">
    <name type="scientific">Chondromyces crocatus</name>
    <dbReference type="NCBI Taxonomy" id="52"/>
    <lineage>
        <taxon>Bacteria</taxon>
        <taxon>Pseudomonadati</taxon>
        <taxon>Myxococcota</taxon>
        <taxon>Polyangia</taxon>
        <taxon>Polyangiales</taxon>
        <taxon>Polyangiaceae</taxon>
        <taxon>Chondromyces</taxon>
    </lineage>
</organism>
<dbReference type="PANTHER" id="PTHR42759:SF1">
    <property type="entry name" value="MAGNESIUM-CHELATASE SUBUNIT CHLD"/>
    <property type="match status" value="1"/>
</dbReference>
<proteinExistence type="predicted"/>
<keyword evidence="3" id="KW-1185">Reference proteome</keyword>
<evidence type="ECO:0000313" key="2">
    <source>
        <dbReference type="EMBL" id="AKT36079.1"/>
    </source>
</evidence>
<dbReference type="PANTHER" id="PTHR42759">
    <property type="entry name" value="MOXR FAMILY PROTEIN"/>
    <property type="match status" value="1"/>
</dbReference>
<sequence>MSDIRLPAEVKHQAELEALSSADTAPRPPGWRLSPRAVETYLMGSPKPVSGVAITPKYIGDRALVQVAIATLASDRALMLVGEPGTAKSWLSEHLAAAISGTSGMVVQGTAGTSEEQLKYGWNYALLLAEGPSQKALVASPILRAMREGKFARLEEVTRTSSEVQDSLISILSEKQIAIPELGEAVSATRGFNIIATANTRDRGVNEMSAALKRRFNFVTVPVVEDLEQEIRIVTKREAELRNDYQVGVEPPAELAKVLVTLFQELRAGVTKDGKTKVKQPGSVLSTAEAISVLFNSGILAQQFGDGKVTPEDLARSLLGAVAKESGDDVKVVREYCETVAKGRSGPWKELYSAAKKRFSA</sequence>
<dbReference type="Pfam" id="PF07728">
    <property type="entry name" value="AAA_5"/>
    <property type="match status" value="1"/>
</dbReference>
<dbReference type="InterPro" id="IPR027417">
    <property type="entry name" value="P-loop_NTPase"/>
</dbReference>
<name>A0A0K1E5G6_CHOCO</name>
<dbReference type="InterPro" id="IPR050764">
    <property type="entry name" value="CbbQ/NirQ/NorQ/GpvN"/>
</dbReference>
<dbReference type="Proteomes" id="UP000067626">
    <property type="component" value="Chromosome"/>
</dbReference>
<dbReference type="Gene3D" id="3.40.50.300">
    <property type="entry name" value="P-loop containing nucleotide triphosphate hydrolases"/>
    <property type="match status" value="1"/>
</dbReference>
<dbReference type="SUPFAM" id="SSF52540">
    <property type="entry name" value="P-loop containing nucleoside triphosphate hydrolases"/>
    <property type="match status" value="1"/>
</dbReference>
<reference evidence="2 3" key="1">
    <citation type="submission" date="2015-07" db="EMBL/GenBank/DDBJ databases">
        <title>Genome analysis of myxobacterium Chondromyces crocatus Cm c5 reveals a high potential for natural compound synthesis and the genetic basis for the loss of fruiting body formation.</title>
        <authorList>
            <person name="Zaburannyi N."/>
            <person name="Bunk B."/>
            <person name="Maier J."/>
            <person name="Overmann J."/>
            <person name="Mueller R."/>
        </authorList>
    </citation>
    <scope>NUCLEOTIDE SEQUENCE [LARGE SCALE GENOMIC DNA]</scope>
    <source>
        <strain evidence="2 3">Cm c5</strain>
    </source>
</reference>
<evidence type="ECO:0000313" key="3">
    <source>
        <dbReference type="Proteomes" id="UP000067626"/>
    </source>
</evidence>
<dbReference type="RefSeq" id="WP_050428652.1">
    <property type="nucleotide sequence ID" value="NZ_CP012159.1"/>
</dbReference>
<feature type="domain" description="ATPase dynein-related AAA" evidence="1">
    <location>
        <begin position="78"/>
        <end position="216"/>
    </location>
</feature>
<dbReference type="InterPro" id="IPR011704">
    <property type="entry name" value="ATPase_dyneun-rel_AAA"/>
</dbReference>
<dbReference type="PATRIC" id="fig|52.7.peg.208"/>